<sequence length="103" mass="11840">MEMEMKNHSIGDISREKHSNKWKERNAIKNLECPIELCDGDKDIGSVSVRKMGKCKGCGKLGRMLPRDGPVNAYYSSLLCSPVVSVWDCIVRKMRYSYRPEWV</sequence>
<gene>
    <name evidence="1" type="ORF">EPI10_015677</name>
</gene>
<proteinExistence type="predicted"/>
<organism evidence="1 2">
    <name type="scientific">Gossypium australe</name>
    <dbReference type="NCBI Taxonomy" id="47621"/>
    <lineage>
        <taxon>Eukaryota</taxon>
        <taxon>Viridiplantae</taxon>
        <taxon>Streptophyta</taxon>
        <taxon>Embryophyta</taxon>
        <taxon>Tracheophyta</taxon>
        <taxon>Spermatophyta</taxon>
        <taxon>Magnoliopsida</taxon>
        <taxon>eudicotyledons</taxon>
        <taxon>Gunneridae</taxon>
        <taxon>Pentapetalae</taxon>
        <taxon>rosids</taxon>
        <taxon>malvids</taxon>
        <taxon>Malvales</taxon>
        <taxon>Malvaceae</taxon>
        <taxon>Malvoideae</taxon>
        <taxon>Gossypium</taxon>
    </lineage>
</organism>
<comment type="caution">
    <text evidence="1">The sequence shown here is derived from an EMBL/GenBank/DDBJ whole genome shotgun (WGS) entry which is preliminary data.</text>
</comment>
<protein>
    <submittedName>
        <fullName evidence="1">Transport protein SEC31</fullName>
    </submittedName>
</protein>
<dbReference type="AlphaFoldDB" id="A0A5B6VKU0"/>
<dbReference type="OrthoDB" id="1714657at2759"/>
<reference evidence="2" key="1">
    <citation type="journal article" date="2019" name="Plant Biotechnol. J.">
        <title>Genome sequencing of the Australian wild diploid species Gossypium australe highlights disease resistance and delayed gland morphogenesis.</title>
        <authorList>
            <person name="Cai Y."/>
            <person name="Cai X."/>
            <person name="Wang Q."/>
            <person name="Wang P."/>
            <person name="Zhang Y."/>
            <person name="Cai C."/>
            <person name="Xu Y."/>
            <person name="Wang K."/>
            <person name="Zhou Z."/>
            <person name="Wang C."/>
            <person name="Geng S."/>
            <person name="Li B."/>
            <person name="Dong Q."/>
            <person name="Hou Y."/>
            <person name="Wang H."/>
            <person name="Ai P."/>
            <person name="Liu Z."/>
            <person name="Yi F."/>
            <person name="Sun M."/>
            <person name="An G."/>
            <person name="Cheng J."/>
            <person name="Zhang Y."/>
            <person name="Shi Q."/>
            <person name="Xie Y."/>
            <person name="Shi X."/>
            <person name="Chang Y."/>
            <person name="Huang F."/>
            <person name="Chen Y."/>
            <person name="Hong S."/>
            <person name="Mi L."/>
            <person name="Sun Q."/>
            <person name="Zhang L."/>
            <person name="Zhou B."/>
            <person name="Peng R."/>
            <person name="Zhang X."/>
            <person name="Liu F."/>
        </authorList>
    </citation>
    <scope>NUCLEOTIDE SEQUENCE [LARGE SCALE GENOMIC DNA]</scope>
    <source>
        <strain evidence="2">cv. PA1801</strain>
    </source>
</reference>
<dbReference type="EMBL" id="SMMG02000006">
    <property type="protein sequence ID" value="KAA3469929.1"/>
    <property type="molecule type" value="Genomic_DNA"/>
</dbReference>
<accession>A0A5B6VKU0</accession>
<evidence type="ECO:0000313" key="2">
    <source>
        <dbReference type="Proteomes" id="UP000325315"/>
    </source>
</evidence>
<dbReference type="Proteomes" id="UP000325315">
    <property type="component" value="Unassembled WGS sequence"/>
</dbReference>
<evidence type="ECO:0000313" key="1">
    <source>
        <dbReference type="EMBL" id="KAA3469929.1"/>
    </source>
</evidence>
<keyword evidence="2" id="KW-1185">Reference proteome</keyword>
<name>A0A5B6VKU0_9ROSI</name>